<dbReference type="RefSeq" id="XP_009536509.1">
    <property type="nucleotide sequence ID" value="XM_009538214.1"/>
</dbReference>
<dbReference type="AlphaFoldDB" id="G5A8W1"/>
<dbReference type="EMBL" id="JH159161">
    <property type="protein sequence ID" value="EGZ08337.1"/>
    <property type="molecule type" value="Genomic_DNA"/>
</dbReference>
<keyword evidence="2" id="KW-1185">Reference proteome</keyword>
<accession>G5A8W1</accession>
<feature type="non-terminal residue" evidence="1">
    <location>
        <position position="1"/>
    </location>
</feature>
<evidence type="ECO:0000313" key="2">
    <source>
        <dbReference type="Proteomes" id="UP000002640"/>
    </source>
</evidence>
<protein>
    <submittedName>
        <fullName evidence="1">Uncharacterized protein</fullName>
    </submittedName>
</protein>
<evidence type="ECO:0000313" key="1">
    <source>
        <dbReference type="EMBL" id="EGZ08337.1"/>
    </source>
</evidence>
<dbReference type="InParanoid" id="G5A8W1"/>
<name>G5A8W1_PHYSP</name>
<dbReference type="GeneID" id="20661179"/>
<gene>
    <name evidence="1" type="ORF">PHYSODRAFT_527857</name>
</gene>
<organism evidence="1 2">
    <name type="scientific">Phytophthora sojae (strain P6497)</name>
    <name type="common">Soybean stem and root rot agent</name>
    <name type="synonym">Phytophthora megasperma f. sp. glycines</name>
    <dbReference type="NCBI Taxonomy" id="1094619"/>
    <lineage>
        <taxon>Eukaryota</taxon>
        <taxon>Sar</taxon>
        <taxon>Stramenopiles</taxon>
        <taxon>Oomycota</taxon>
        <taxon>Peronosporomycetes</taxon>
        <taxon>Peronosporales</taxon>
        <taxon>Peronosporaceae</taxon>
        <taxon>Phytophthora</taxon>
    </lineage>
</organism>
<dbReference type="Proteomes" id="UP000002640">
    <property type="component" value="Unassembled WGS sequence"/>
</dbReference>
<dbReference type="KEGG" id="psoj:PHYSODRAFT_527857"/>
<sequence>LDGWCSCADFTFSDGGTSRGQKAECAIYRAPWCDPGICNTSDSMIDIFVKRLPAVGVNAAKATNVWLVPGGPGQPSSDG</sequence>
<reference evidence="1 2" key="1">
    <citation type="journal article" date="2006" name="Science">
        <title>Phytophthora genome sequences uncover evolutionary origins and mechanisms of pathogenesis.</title>
        <authorList>
            <person name="Tyler B.M."/>
            <person name="Tripathy S."/>
            <person name="Zhang X."/>
            <person name="Dehal P."/>
            <person name="Jiang R.H."/>
            <person name="Aerts A."/>
            <person name="Arredondo F.D."/>
            <person name="Baxter L."/>
            <person name="Bensasson D."/>
            <person name="Beynon J.L."/>
            <person name="Chapman J."/>
            <person name="Damasceno C.M."/>
            <person name="Dorrance A.E."/>
            <person name="Dou D."/>
            <person name="Dickerman A.W."/>
            <person name="Dubchak I.L."/>
            <person name="Garbelotto M."/>
            <person name="Gijzen M."/>
            <person name="Gordon S.G."/>
            <person name="Govers F."/>
            <person name="Grunwald N.J."/>
            <person name="Huang W."/>
            <person name="Ivors K.L."/>
            <person name="Jones R.W."/>
            <person name="Kamoun S."/>
            <person name="Krampis K."/>
            <person name="Lamour K.H."/>
            <person name="Lee M.K."/>
            <person name="McDonald W.H."/>
            <person name="Medina M."/>
            <person name="Meijer H.J."/>
            <person name="Nordberg E.K."/>
            <person name="Maclean D.J."/>
            <person name="Ospina-Giraldo M.D."/>
            <person name="Morris P.F."/>
            <person name="Phuntumart V."/>
            <person name="Putnam N.H."/>
            <person name="Rash S."/>
            <person name="Rose J.K."/>
            <person name="Sakihama Y."/>
            <person name="Salamov A.A."/>
            <person name="Savidor A."/>
            <person name="Scheuring C.F."/>
            <person name="Smith B.M."/>
            <person name="Sobral B.W."/>
            <person name="Terry A."/>
            <person name="Torto-Alalibo T.A."/>
            <person name="Win J."/>
            <person name="Xu Z."/>
            <person name="Zhang H."/>
            <person name="Grigoriev I.V."/>
            <person name="Rokhsar D.S."/>
            <person name="Boore J.L."/>
        </authorList>
    </citation>
    <scope>NUCLEOTIDE SEQUENCE [LARGE SCALE GENOMIC DNA]</scope>
    <source>
        <strain evidence="1 2">P6497</strain>
    </source>
</reference>
<proteinExistence type="predicted"/>